<accession>A0A1J5Q1Y7</accession>
<name>A0A1J5Q1Y7_9ZZZZ</name>
<dbReference type="AlphaFoldDB" id="A0A1J5Q1Y7"/>
<reference evidence="2" key="1">
    <citation type="submission" date="2016-10" db="EMBL/GenBank/DDBJ databases">
        <title>Sequence of Gallionella enrichment culture.</title>
        <authorList>
            <person name="Poehlein A."/>
            <person name="Muehling M."/>
            <person name="Daniel R."/>
        </authorList>
    </citation>
    <scope>NUCLEOTIDE SEQUENCE</scope>
</reference>
<dbReference type="EMBL" id="MLJW01002698">
    <property type="protein sequence ID" value="OIQ73900.1"/>
    <property type="molecule type" value="Genomic_DNA"/>
</dbReference>
<evidence type="ECO:0000313" key="2">
    <source>
        <dbReference type="EMBL" id="OIQ73900.1"/>
    </source>
</evidence>
<evidence type="ECO:0008006" key="3">
    <source>
        <dbReference type="Google" id="ProtNLM"/>
    </source>
</evidence>
<evidence type="ECO:0000256" key="1">
    <source>
        <dbReference type="SAM" id="MobiDB-lite"/>
    </source>
</evidence>
<proteinExistence type="predicted"/>
<feature type="compositionally biased region" description="Polar residues" evidence="1">
    <location>
        <begin position="34"/>
        <end position="45"/>
    </location>
</feature>
<comment type="caution">
    <text evidence="2">The sequence shown here is derived from an EMBL/GenBank/DDBJ whole genome shotgun (WGS) entry which is preliminary data.</text>
</comment>
<gene>
    <name evidence="2" type="ORF">GALL_444590</name>
</gene>
<dbReference type="PROSITE" id="PS51257">
    <property type="entry name" value="PROKAR_LIPOPROTEIN"/>
    <property type="match status" value="1"/>
</dbReference>
<feature type="region of interest" description="Disordered" evidence="1">
    <location>
        <begin position="28"/>
        <end position="58"/>
    </location>
</feature>
<organism evidence="2">
    <name type="scientific">mine drainage metagenome</name>
    <dbReference type="NCBI Taxonomy" id="410659"/>
    <lineage>
        <taxon>unclassified sequences</taxon>
        <taxon>metagenomes</taxon>
        <taxon>ecological metagenomes</taxon>
    </lineage>
</organism>
<protein>
    <recommendedName>
        <fullName evidence="3">DUF4440 domain-containing protein</fullName>
    </recommendedName>
</protein>
<sequence>MRRVRAVGLGVVAVTLLVTGCGSALAGPGAVGSPSRTGSASQVAGPSTVAADPSGTEPGSTIRDYVRDLNAQDVAAAESLLAPQHVRALLGQPGGWLTTSVTITDLSLGTPVARDGHGTPADGYAQVVFVPARLTLTRTTTGSAPEGHLTWGFLLARNSMVSRWTIVDDGQA</sequence>